<feature type="compositionally biased region" description="Low complexity" evidence="3">
    <location>
        <begin position="272"/>
        <end position="286"/>
    </location>
</feature>
<dbReference type="GO" id="GO:0030687">
    <property type="term" value="C:preribosome, large subunit precursor"/>
    <property type="evidence" value="ECO:0007669"/>
    <property type="project" value="TreeGrafter"/>
</dbReference>
<dbReference type="PANTHER" id="PTHR48103">
    <property type="entry name" value="MIDASIN-RELATED"/>
    <property type="match status" value="1"/>
</dbReference>
<dbReference type="InterPro" id="IPR027417">
    <property type="entry name" value="P-loop_NTPase"/>
</dbReference>
<feature type="region of interest" description="Disordered" evidence="3">
    <location>
        <begin position="261"/>
        <end position="294"/>
    </location>
</feature>
<evidence type="ECO:0000256" key="1">
    <source>
        <dbReference type="ARBA" id="ARBA00022741"/>
    </source>
</evidence>
<evidence type="ECO:0000313" key="4">
    <source>
        <dbReference type="EMBL" id="ETO09031.1"/>
    </source>
</evidence>
<reference evidence="4 5" key="1">
    <citation type="journal article" date="2013" name="Curr. Biol.">
        <title>The Genome of the Foraminiferan Reticulomyxa filosa.</title>
        <authorList>
            <person name="Glockner G."/>
            <person name="Hulsmann N."/>
            <person name="Schleicher M."/>
            <person name="Noegel A.A."/>
            <person name="Eichinger L."/>
            <person name="Gallinger C."/>
            <person name="Pawlowski J."/>
            <person name="Sierra R."/>
            <person name="Euteneuer U."/>
            <person name="Pillet L."/>
            <person name="Moustafa A."/>
            <person name="Platzer M."/>
            <person name="Groth M."/>
            <person name="Szafranski K."/>
            <person name="Schliwa M."/>
        </authorList>
    </citation>
    <scope>NUCLEOTIDE SEQUENCE [LARGE SCALE GENOMIC DNA]</scope>
</reference>
<keyword evidence="2" id="KW-0067">ATP-binding</keyword>
<dbReference type="EMBL" id="ASPP01024421">
    <property type="protein sequence ID" value="ETO09031.1"/>
    <property type="molecule type" value="Genomic_DNA"/>
</dbReference>
<dbReference type="GO" id="GO:0000027">
    <property type="term" value="P:ribosomal large subunit assembly"/>
    <property type="evidence" value="ECO:0007669"/>
    <property type="project" value="TreeGrafter"/>
</dbReference>
<name>X6M5W4_RETFI</name>
<feature type="compositionally biased region" description="Basic residues" evidence="3">
    <location>
        <begin position="261"/>
        <end position="271"/>
    </location>
</feature>
<dbReference type="GO" id="GO:0005634">
    <property type="term" value="C:nucleus"/>
    <property type="evidence" value="ECO:0007669"/>
    <property type="project" value="TreeGrafter"/>
</dbReference>
<sequence length="294" mass="33917">MSLEGERITTTLCVKLLLEFYDCCMAWQSEFKVRLHMTKEIGHFFNLDPTSVERLLTQRTPERKVLCAAQSTVDSSQAKKGSVNINANVNANASEHEFEKELKRQSWTNFILTQHALCLMEQIAMCVVNIEPVLLIDETGNCTTASVQYLAQRMNQKLIIQNLSQSTDSSDFLGGTLSWLNPYKHATDEIKRNFDSKNCAAMIDRTKIMIERMINRFVSTSLLSSIDSNTNENINKNINENIKKIQRQINNHLIYKAKKIRHNNRQKRKRSTLNTRPKPTTTTTESETLKREWQ</sequence>
<dbReference type="PANTHER" id="PTHR48103:SF2">
    <property type="entry name" value="MIDASIN"/>
    <property type="match status" value="1"/>
</dbReference>
<keyword evidence="1" id="KW-0547">Nucleotide-binding</keyword>
<organism evidence="4 5">
    <name type="scientific">Reticulomyxa filosa</name>
    <dbReference type="NCBI Taxonomy" id="46433"/>
    <lineage>
        <taxon>Eukaryota</taxon>
        <taxon>Sar</taxon>
        <taxon>Rhizaria</taxon>
        <taxon>Retaria</taxon>
        <taxon>Foraminifera</taxon>
        <taxon>Monothalamids</taxon>
        <taxon>Reticulomyxidae</taxon>
        <taxon>Reticulomyxa</taxon>
    </lineage>
</organism>
<gene>
    <name evidence="4" type="ORF">RFI_28356</name>
</gene>
<protein>
    <submittedName>
        <fullName evidence="4">Uncharacterized protein</fullName>
    </submittedName>
</protein>
<proteinExistence type="predicted"/>
<comment type="caution">
    <text evidence="4">The sequence shown here is derived from an EMBL/GenBank/DDBJ whole genome shotgun (WGS) entry which is preliminary data.</text>
</comment>
<dbReference type="GO" id="GO:0000055">
    <property type="term" value="P:ribosomal large subunit export from nucleus"/>
    <property type="evidence" value="ECO:0007669"/>
    <property type="project" value="TreeGrafter"/>
</dbReference>
<dbReference type="GO" id="GO:0005524">
    <property type="term" value="F:ATP binding"/>
    <property type="evidence" value="ECO:0007669"/>
    <property type="project" value="UniProtKB-KW"/>
</dbReference>
<evidence type="ECO:0000313" key="5">
    <source>
        <dbReference type="Proteomes" id="UP000023152"/>
    </source>
</evidence>
<dbReference type="OrthoDB" id="422220at2759"/>
<dbReference type="Gene3D" id="3.40.50.300">
    <property type="entry name" value="P-loop containing nucleotide triphosphate hydrolases"/>
    <property type="match status" value="1"/>
</dbReference>
<dbReference type="Proteomes" id="UP000023152">
    <property type="component" value="Unassembled WGS sequence"/>
</dbReference>
<accession>X6M5W4</accession>
<dbReference type="AlphaFoldDB" id="X6M5W4"/>
<evidence type="ECO:0000256" key="2">
    <source>
        <dbReference type="ARBA" id="ARBA00022840"/>
    </source>
</evidence>
<evidence type="ECO:0000256" key="3">
    <source>
        <dbReference type="SAM" id="MobiDB-lite"/>
    </source>
</evidence>
<keyword evidence="5" id="KW-1185">Reference proteome</keyword>